<evidence type="ECO:0000313" key="1">
    <source>
        <dbReference type="EMBL" id="RKD97572.1"/>
    </source>
</evidence>
<organism evidence="1 2">
    <name type="scientific">Halopiger aswanensis</name>
    <dbReference type="NCBI Taxonomy" id="148449"/>
    <lineage>
        <taxon>Archaea</taxon>
        <taxon>Methanobacteriati</taxon>
        <taxon>Methanobacteriota</taxon>
        <taxon>Stenosarchaea group</taxon>
        <taxon>Halobacteria</taxon>
        <taxon>Halobacteriales</taxon>
        <taxon>Natrialbaceae</taxon>
        <taxon>Halopiger</taxon>
    </lineage>
</organism>
<protein>
    <submittedName>
        <fullName evidence="1">Putative polyphosphate/ATP-dependent NAD kinase</fullName>
    </submittedName>
</protein>
<dbReference type="EMBL" id="RAPO01000001">
    <property type="protein sequence ID" value="RKD97572.1"/>
    <property type="molecule type" value="Genomic_DNA"/>
</dbReference>
<name>A0A419WQ32_9EURY</name>
<dbReference type="AlphaFoldDB" id="A0A419WQ32"/>
<dbReference type="RefSeq" id="WP_120243097.1">
    <property type="nucleotide sequence ID" value="NZ_RAPO01000001.1"/>
</dbReference>
<keyword evidence="1" id="KW-0808">Transferase</keyword>
<keyword evidence="1" id="KW-0418">Kinase</keyword>
<dbReference type="Proteomes" id="UP000283805">
    <property type="component" value="Unassembled WGS sequence"/>
</dbReference>
<dbReference type="InterPro" id="IPR002504">
    <property type="entry name" value="NADK"/>
</dbReference>
<dbReference type="InterPro" id="IPR017438">
    <property type="entry name" value="ATP-NAD_kinase_N"/>
</dbReference>
<evidence type="ECO:0000313" key="2">
    <source>
        <dbReference type="Proteomes" id="UP000283805"/>
    </source>
</evidence>
<dbReference type="OrthoDB" id="45424at2157"/>
<accession>A0A419WQ32</accession>
<dbReference type="InterPro" id="IPR016064">
    <property type="entry name" value="NAD/diacylglycerol_kinase_sf"/>
</dbReference>
<proteinExistence type="predicted"/>
<dbReference type="GO" id="GO:0006741">
    <property type="term" value="P:NADP+ biosynthetic process"/>
    <property type="evidence" value="ECO:0007669"/>
    <property type="project" value="InterPro"/>
</dbReference>
<dbReference type="Pfam" id="PF01513">
    <property type="entry name" value="NAD_kinase"/>
    <property type="match status" value="1"/>
</dbReference>
<sequence>MGSAVPSVGLIVNPAAGRDVRRLTGGASVVDNHAKRRVAACVLDGLTAVAHDDDRDRDRTLEVRVMPDRAGIADRAIEDAADAEGLEARTLEMPIEGTAADTRRAAARFRDAVDAAVVLGGDGTTRDAAAELGDVPLVAVSTGTNNVVPSAVDGTIAGAAAALVATGAIPGDEVTTRHGIVEARAETPIGERRLTGLAAAEVSAQSFVGTRALVDPADLRGGVVSRAHPGDIGLPAVAGALEPVAPDEPGGVAVRLADPETAPRTVRAVLAPGVTTTVGVESVERLEPGEPVRFDVSDGVVGADGERELEVTDATVDLRPTAAAAGPRLVDVRAALEAGTRVGAFAGDGRVDSSAAKKK</sequence>
<reference evidence="1 2" key="1">
    <citation type="submission" date="2018-09" db="EMBL/GenBank/DDBJ databases">
        <title>Genomic Encyclopedia of Archaeal and Bacterial Type Strains, Phase II (KMG-II): from individual species to whole genera.</title>
        <authorList>
            <person name="Goeker M."/>
        </authorList>
    </citation>
    <scope>NUCLEOTIDE SEQUENCE [LARGE SCALE GENOMIC DNA]</scope>
    <source>
        <strain evidence="1 2">DSM 13151</strain>
    </source>
</reference>
<dbReference type="SUPFAM" id="SSF111331">
    <property type="entry name" value="NAD kinase/diacylglycerol kinase-like"/>
    <property type="match status" value="1"/>
</dbReference>
<dbReference type="PANTHER" id="PTHR40697:SF3">
    <property type="entry name" value="ACETOIN CATABOLISM PROTEIN X"/>
    <property type="match status" value="1"/>
</dbReference>
<comment type="caution">
    <text evidence="1">The sequence shown here is derived from an EMBL/GenBank/DDBJ whole genome shotgun (WGS) entry which is preliminary data.</text>
</comment>
<dbReference type="PANTHER" id="PTHR40697">
    <property type="entry name" value="ACETOIN CATABOLISM PROTEIN X"/>
    <property type="match status" value="1"/>
</dbReference>
<dbReference type="InterPro" id="IPR039065">
    <property type="entry name" value="AcoX-like"/>
</dbReference>
<dbReference type="Gene3D" id="3.40.50.10330">
    <property type="entry name" value="Probable inorganic polyphosphate/atp-NAD kinase, domain 1"/>
    <property type="match status" value="1"/>
</dbReference>
<dbReference type="GO" id="GO:0003951">
    <property type="term" value="F:NAD+ kinase activity"/>
    <property type="evidence" value="ECO:0007669"/>
    <property type="project" value="InterPro"/>
</dbReference>
<keyword evidence="2" id="KW-1185">Reference proteome</keyword>
<gene>
    <name evidence="1" type="ORF">ATJ93_0561</name>
</gene>